<gene>
    <name evidence="1" type="ORF">M9H77_17486</name>
</gene>
<evidence type="ECO:0000313" key="2">
    <source>
        <dbReference type="Proteomes" id="UP001060085"/>
    </source>
</evidence>
<protein>
    <submittedName>
        <fullName evidence="1">Uncharacterized protein</fullName>
    </submittedName>
</protein>
<sequence>MKAHSSSGKVPDRMKNMWYTEFEAKYQDLKANVERLHIETGSPILTDEQFMFEAASRRNKGCIYGFGSQSVVVTAECWGGNSSFMYSVPSVSSAASHEACIERERRL</sequence>
<dbReference type="Proteomes" id="UP001060085">
    <property type="component" value="Linkage Group LG04"/>
</dbReference>
<evidence type="ECO:0000313" key="1">
    <source>
        <dbReference type="EMBL" id="KAI5667633.1"/>
    </source>
</evidence>
<dbReference type="EMBL" id="CM044704">
    <property type="protein sequence ID" value="KAI5667633.1"/>
    <property type="molecule type" value="Genomic_DNA"/>
</dbReference>
<keyword evidence="2" id="KW-1185">Reference proteome</keyword>
<comment type="caution">
    <text evidence="1">The sequence shown here is derived from an EMBL/GenBank/DDBJ whole genome shotgun (WGS) entry which is preliminary data.</text>
</comment>
<organism evidence="1 2">
    <name type="scientific">Catharanthus roseus</name>
    <name type="common">Madagascar periwinkle</name>
    <name type="synonym">Vinca rosea</name>
    <dbReference type="NCBI Taxonomy" id="4058"/>
    <lineage>
        <taxon>Eukaryota</taxon>
        <taxon>Viridiplantae</taxon>
        <taxon>Streptophyta</taxon>
        <taxon>Embryophyta</taxon>
        <taxon>Tracheophyta</taxon>
        <taxon>Spermatophyta</taxon>
        <taxon>Magnoliopsida</taxon>
        <taxon>eudicotyledons</taxon>
        <taxon>Gunneridae</taxon>
        <taxon>Pentapetalae</taxon>
        <taxon>asterids</taxon>
        <taxon>lamiids</taxon>
        <taxon>Gentianales</taxon>
        <taxon>Apocynaceae</taxon>
        <taxon>Rauvolfioideae</taxon>
        <taxon>Vinceae</taxon>
        <taxon>Catharanthinae</taxon>
        <taxon>Catharanthus</taxon>
    </lineage>
</organism>
<reference evidence="2" key="1">
    <citation type="journal article" date="2023" name="Nat. Plants">
        <title>Single-cell RNA sequencing provides a high-resolution roadmap for understanding the multicellular compartmentation of specialized metabolism.</title>
        <authorList>
            <person name="Sun S."/>
            <person name="Shen X."/>
            <person name="Li Y."/>
            <person name="Li Y."/>
            <person name="Wang S."/>
            <person name="Li R."/>
            <person name="Zhang H."/>
            <person name="Shen G."/>
            <person name="Guo B."/>
            <person name="Wei J."/>
            <person name="Xu J."/>
            <person name="St-Pierre B."/>
            <person name="Chen S."/>
            <person name="Sun C."/>
        </authorList>
    </citation>
    <scope>NUCLEOTIDE SEQUENCE [LARGE SCALE GENOMIC DNA]</scope>
</reference>
<name>A0ACC0B4S8_CATRO</name>
<proteinExistence type="predicted"/>
<accession>A0ACC0B4S8</accession>